<name>A0A1B8AJ64_FUSPO</name>
<keyword evidence="3" id="KW-1185">Reference proteome</keyword>
<gene>
    <name evidence="2" type="ORF">FPOA_06875</name>
</gene>
<keyword evidence="1" id="KW-0732">Signal</keyword>
<evidence type="ECO:0000313" key="3">
    <source>
        <dbReference type="Proteomes" id="UP000091967"/>
    </source>
</evidence>
<sequence length="148" mass="15210">MLFTKVVILAAAGLVASEAAPQVTQPAVLRRDLGDDLKNWAETKAGEKVTNVEEWAKTNADKVQQWASEEGGDAKTWVQDNYSDAGKWASTKADAASTKIEAAISGASASASAAANDDDDNAAASLGQSGVVAMMAAIGVTAFGFFLA</sequence>
<dbReference type="Proteomes" id="UP000091967">
    <property type="component" value="Unassembled WGS sequence"/>
</dbReference>
<accession>A0A1B8AJ64</accession>
<comment type="caution">
    <text evidence="2">The sequence shown here is derived from an EMBL/GenBank/DDBJ whole genome shotgun (WGS) entry which is preliminary data.</text>
</comment>
<dbReference type="OrthoDB" id="5092743at2759"/>
<reference evidence="2 3" key="1">
    <citation type="submission" date="2016-06" db="EMBL/GenBank/DDBJ databases">
        <title>Living apart together: crosstalk between the core and supernumerary genomes in a fungal plant pathogen.</title>
        <authorList>
            <person name="Vanheule A."/>
            <person name="Audenaert K."/>
            <person name="Warris S."/>
            <person name="Van De Geest H."/>
            <person name="Schijlen E."/>
            <person name="Hofte M."/>
            <person name="De Saeger S."/>
            <person name="Haesaert G."/>
            <person name="Waalwijk C."/>
            <person name="Van Der Lee T."/>
        </authorList>
    </citation>
    <scope>NUCLEOTIDE SEQUENCE [LARGE SCALE GENOMIC DNA]</scope>
    <source>
        <strain evidence="2 3">2516</strain>
    </source>
</reference>
<proteinExistence type="predicted"/>
<feature type="signal peptide" evidence="1">
    <location>
        <begin position="1"/>
        <end position="19"/>
    </location>
</feature>
<dbReference type="EMBL" id="LYXU01000003">
    <property type="protein sequence ID" value="OBS20507.1"/>
    <property type="molecule type" value="Genomic_DNA"/>
</dbReference>
<organism evidence="2 3">
    <name type="scientific">Fusarium poae</name>
    <dbReference type="NCBI Taxonomy" id="36050"/>
    <lineage>
        <taxon>Eukaryota</taxon>
        <taxon>Fungi</taxon>
        <taxon>Dikarya</taxon>
        <taxon>Ascomycota</taxon>
        <taxon>Pezizomycotina</taxon>
        <taxon>Sordariomycetes</taxon>
        <taxon>Hypocreomycetidae</taxon>
        <taxon>Hypocreales</taxon>
        <taxon>Nectriaceae</taxon>
        <taxon>Fusarium</taxon>
    </lineage>
</organism>
<dbReference type="OMA" id="WVEGQAS"/>
<evidence type="ECO:0000256" key="1">
    <source>
        <dbReference type="SAM" id="SignalP"/>
    </source>
</evidence>
<feature type="chain" id="PRO_5008602918" evidence="1">
    <location>
        <begin position="20"/>
        <end position="148"/>
    </location>
</feature>
<protein>
    <submittedName>
        <fullName evidence="2">Uncharacterized protein</fullName>
    </submittedName>
</protein>
<evidence type="ECO:0000313" key="2">
    <source>
        <dbReference type="EMBL" id="OBS20507.1"/>
    </source>
</evidence>
<dbReference type="AlphaFoldDB" id="A0A1B8AJ64"/>